<gene>
    <name evidence="5" type="primary">rpsA_2</name>
    <name evidence="5" type="ORF">DSCO28_42580</name>
</gene>
<dbReference type="GO" id="GO:0003735">
    <property type="term" value="F:structural constituent of ribosome"/>
    <property type="evidence" value="ECO:0007669"/>
    <property type="project" value="TreeGrafter"/>
</dbReference>
<dbReference type="EMBL" id="AP021876">
    <property type="protein sequence ID" value="BBO83692.1"/>
    <property type="molecule type" value="Genomic_DNA"/>
</dbReference>
<dbReference type="CDD" id="cd04465">
    <property type="entry name" value="S1_RPS1_repeat_ec2_hs2"/>
    <property type="match status" value="1"/>
</dbReference>
<dbReference type="Proteomes" id="UP000425960">
    <property type="component" value="Chromosome"/>
</dbReference>
<evidence type="ECO:0000256" key="2">
    <source>
        <dbReference type="ARBA" id="ARBA00022980"/>
    </source>
</evidence>
<evidence type="ECO:0000256" key="1">
    <source>
        <dbReference type="ARBA" id="ARBA00006767"/>
    </source>
</evidence>
<sequence length="489" mass="52778">MNDDFENASPEPDADAEESFAELFESYSTGMNENIQVGDRIRGRIISIGGSSVFVDTGTKVDGVVEKNELLDDDGQLSVTEGDELDLYVVAADESEIRLSKAISGIGGLNMLKDAWTERIPVEGKVVAAIKGGFHVEMIKRRAFCPISQMDVAYVEDPSVYVGQTLTFLIKRFEESGRNIVVSRREILQKELDESRKAFMAELQPDALLEGSVVRIVPFGAFVNLAPGVEGLVHISELSWSRLDTPDQAVKVGDRLQVKVLGIKAGEKPGTQKIALSVKQAMGDPWADAQQRVPVGAKMLGKVTRCANFGAFVELFPGIEGLVHISEMSYTRRVMRPEEIVSPGDEIMVMVKAFDLDRKRISLSIKDAEGDPWADVQETFKPGKTVQGRVEKKEGFGIFVNLAPGITGLLPKSKIAASDHAAQIEALKPGAALTVTVDSINVAERKISLGAGGGTDDQGWQEFAGGSSDALGSLGDQLKKALSRKKNGG</sequence>
<dbReference type="NCBIfam" id="NF010379">
    <property type="entry name" value="PRK13806.1"/>
    <property type="match status" value="1"/>
</dbReference>
<dbReference type="PRINTS" id="PR00681">
    <property type="entry name" value="RIBOSOMALS1"/>
</dbReference>
<reference evidence="5 6" key="1">
    <citation type="submission" date="2019-11" db="EMBL/GenBank/DDBJ databases">
        <title>Comparative genomics of hydrocarbon-degrading Desulfosarcina strains.</title>
        <authorList>
            <person name="Watanabe M."/>
            <person name="Kojima H."/>
            <person name="Fukui M."/>
        </authorList>
    </citation>
    <scope>NUCLEOTIDE SEQUENCE [LARGE SCALE GENOMIC DNA]</scope>
    <source>
        <strain evidence="5 6">28bB2T</strain>
    </source>
</reference>
<proteinExistence type="inferred from homology"/>
<dbReference type="SMART" id="SM00316">
    <property type="entry name" value="S1"/>
    <property type="match status" value="5"/>
</dbReference>
<dbReference type="PANTHER" id="PTHR10724">
    <property type="entry name" value="30S RIBOSOMAL PROTEIN S1"/>
    <property type="match status" value="1"/>
</dbReference>
<feature type="domain" description="S1 motif" evidence="4">
    <location>
        <begin position="206"/>
        <end position="279"/>
    </location>
</feature>
<dbReference type="GO" id="GO:0022627">
    <property type="term" value="C:cytosolic small ribosomal subunit"/>
    <property type="evidence" value="ECO:0007669"/>
    <property type="project" value="TreeGrafter"/>
</dbReference>
<dbReference type="PANTHER" id="PTHR10724:SF7">
    <property type="entry name" value="SMALL RIBOSOMAL SUBUNIT PROTEIN BS1C"/>
    <property type="match status" value="1"/>
</dbReference>
<dbReference type="GO" id="GO:0006412">
    <property type="term" value="P:translation"/>
    <property type="evidence" value="ECO:0007669"/>
    <property type="project" value="TreeGrafter"/>
</dbReference>
<feature type="domain" description="S1 motif" evidence="4">
    <location>
        <begin position="383"/>
        <end position="452"/>
    </location>
</feature>
<dbReference type="SUPFAM" id="SSF50249">
    <property type="entry name" value="Nucleic acid-binding proteins"/>
    <property type="match status" value="5"/>
</dbReference>
<comment type="similarity">
    <text evidence="1">Belongs to the bacterial ribosomal protein bS1 family.</text>
</comment>
<dbReference type="AlphaFoldDB" id="A0A5K7ZU08"/>
<dbReference type="GO" id="GO:0003729">
    <property type="term" value="F:mRNA binding"/>
    <property type="evidence" value="ECO:0007669"/>
    <property type="project" value="TreeGrafter"/>
</dbReference>
<dbReference type="RefSeq" id="WP_155323838.1">
    <property type="nucleotide sequence ID" value="NZ_AP021876.1"/>
</dbReference>
<evidence type="ECO:0000259" key="4">
    <source>
        <dbReference type="PROSITE" id="PS50126"/>
    </source>
</evidence>
<feature type="domain" description="S1 motif" evidence="4">
    <location>
        <begin position="296"/>
        <end position="366"/>
    </location>
</feature>
<name>A0A5K7ZU08_9BACT</name>
<dbReference type="InterPro" id="IPR050437">
    <property type="entry name" value="Ribos_protein_bS1-like"/>
</dbReference>
<feature type="domain" description="S1 motif" evidence="4">
    <location>
        <begin position="38"/>
        <end position="102"/>
    </location>
</feature>
<dbReference type="InterPro" id="IPR035104">
    <property type="entry name" value="Ribosomal_protein_S1-like"/>
</dbReference>
<dbReference type="PROSITE" id="PS50126">
    <property type="entry name" value="S1"/>
    <property type="match status" value="5"/>
</dbReference>
<feature type="domain" description="S1 motif" evidence="4">
    <location>
        <begin position="119"/>
        <end position="185"/>
    </location>
</feature>
<organism evidence="5 6">
    <name type="scientific">Desulfosarcina ovata subsp. sediminis</name>
    <dbReference type="NCBI Taxonomy" id="885957"/>
    <lineage>
        <taxon>Bacteria</taxon>
        <taxon>Pseudomonadati</taxon>
        <taxon>Thermodesulfobacteriota</taxon>
        <taxon>Desulfobacteria</taxon>
        <taxon>Desulfobacterales</taxon>
        <taxon>Desulfosarcinaceae</taxon>
        <taxon>Desulfosarcina</taxon>
    </lineage>
</organism>
<keyword evidence="2 5" id="KW-0689">Ribosomal protein</keyword>
<evidence type="ECO:0000313" key="6">
    <source>
        <dbReference type="Proteomes" id="UP000425960"/>
    </source>
</evidence>
<accession>A0A5K7ZU08</accession>
<dbReference type="Pfam" id="PF00575">
    <property type="entry name" value="S1"/>
    <property type="match status" value="5"/>
</dbReference>
<protein>
    <submittedName>
        <fullName evidence="5">30S ribosomal protein S1</fullName>
    </submittedName>
</protein>
<dbReference type="CDD" id="cd00164">
    <property type="entry name" value="S1_like"/>
    <property type="match status" value="1"/>
</dbReference>
<dbReference type="Gene3D" id="2.40.50.140">
    <property type="entry name" value="Nucleic acid-binding proteins"/>
    <property type="match status" value="5"/>
</dbReference>
<evidence type="ECO:0000313" key="5">
    <source>
        <dbReference type="EMBL" id="BBO83692.1"/>
    </source>
</evidence>
<dbReference type="KEGG" id="dov:DSCO28_42580"/>
<dbReference type="InterPro" id="IPR003029">
    <property type="entry name" value="S1_domain"/>
</dbReference>
<evidence type="ECO:0000256" key="3">
    <source>
        <dbReference type="ARBA" id="ARBA00023274"/>
    </source>
</evidence>
<keyword evidence="3" id="KW-0687">Ribonucleoprotein</keyword>
<dbReference type="InterPro" id="IPR012340">
    <property type="entry name" value="NA-bd_OB-fold"/>
</dbReference>